<evidence type="ECO:0000313" key="5">
    <source>
        <dbReference type="RefSeq" id="XP_026487388.2"/>
    </source>
</evidence>
<evidence type="ECO:0000313" key="4">
    <source>
        <dbReference type="Proteomes" id="UP001652626"/>
    </source>
</evidence>
<dbReference type="InterPro" id="IPR008978">
    <property type="entry name" value="HSP20-like_chaperone"/>
</dbReference>
<dbReference type="InterPro" id="IPR026697">
    <property type="entry name" value="DNAAF6"/>
</dbReference>
<proteinExistence type="inferred from homology"/>
<reference evidence="5" key="1">
    <citation type="submission" date="2025-08" db="UniProtKB">
        <authorList>
            <consortium name="RefSeq"/>
        </authorList>
    </citation>
    <scope>IDENTIFICATION</scope>
    <source>
        <tissue evidence="5">Whole body</tissue>
    </source>
</reference>
<gene>
    <name evidence="5" type="primary">LOC113394333</name>
</gene>
<evidence type="ECO:0000259" key="3">
    <source>
        <dbReference type="Pfam" id="PF18201"/>
    </source>
</evidence>
<dbReference type="GO" id="GO:0045505">
    <property type="term" value="F:dynein intermediate chain binding"/>
    <property type="evidence" value="ECO:0007669"/>
    <property type="project" value="TreeGrafter"/>
</dbReference>
<dbReference type="PANTHER" id="PTHR21083">
    <property type="entry name" value="TWISTER"/>
    <property type="match status" value="1"/>
</dbReference>
<keyword evidence="4" id="KW-1185">Reference proteome</keyword>
<dbReference type="PANTHER" id="PTHR21083:SF0">
    <property type="entry name" value="DYNEIN AXONEMAL ASSEMBLY FACTOR 6"/>
    <property type="match status" value="1"/>
</dbReference>
<dbReference type="Pfam" id="PF18201">
    <property type="entry name" value="PIH1_CS"/>
    <property type="match status" value="1"/>
</dbReference>
<feature type="domain" description="PIH1D1/2/3 CS-like" evidence="3">
    <location>
        <begin position="80"/>
        <end position="174"/>
    </location>
</feature>
<dbReference type="GO" id="GO:0070286">
    <property type="term" value="P:axonemal dynein complex assembly"/>
    <property type="evidence" value="ECO:0007669"/>
    <property type="project" value="InterPro"/>
</dbReference>
<dbReference type="RefSeq" id="XP_026487388.2">
    <property type="nucleotide sequence ID" value="XM_026631603.2"/>
</dbReference>
<organism evidence="4 5">
    <name type="scientific">Vanessa tameamea</name>
    <name type="common">Kamehameha butterfly</name>
    <dbReference type="NCBI Taxonomy" id="334116"/>
    <lineage>
        <taxon>Eukaryota</taxon>
        <taxon>Metazoa</taxon>
        <taxon>Ecdysozoa</taxon>
        <taxon>Arthropoda</taxon>
        <taxon>Hexapoda</taxon>
        <taxon>Insecta</taxon>
        <taxon>Pterygota</taxon>
        <taxon>Neoptera</taxon>
        <taxon>Endopterygota</taxon>
        <taxon>Lepidoptera</taxon>
        <taxon>Glossata</taxon>
        <taxon>Ditrysia</taxon>
        <taxon>Papilionoidea</taxon>
        <taxon>Nymphalidae</taxon>
        <taxon>Nymphalinae</taxon>
        <taxon>Vanessa</taxon>
    </lineage>
</organism>
<dbReference type="GO" id="GO:0051087">
    <property type="term" value="F:protein-folding chaperone binding"/>
    <property type="evidence" value="ECO:0007669"/>
    <property type="project" value="InterPro"/>
</dbReference>
<accession>A0A8B8HRB3</accession>
<protein>
    <submittedName>
        <fullName evidence="5">Dynein axonemal assembly factor 6</fullName>
    </submittedName>
</protein>
<dbReference type="Proteomes" id="UP001652626">
    <property type="component" value="Chromosome 4"/>
</dbReference>
<name>A0A8B8HRB3_VANTA</name>
<dbReference type="CDD" id="cd00298">
    <property type="entry name" value="ACD_sHsps_p23-like"/>
    <property type="match status" value="1"/>
</dbReference>
<evidence type="ECO:0000256" key="1">
    <source>
        <dbReference type="ARBA" id="ARBA00008511"/>
    </source>
</evidence>
<feature type="compositionally biased region" description="Basic and acidic residues" evidence="2">
    <location>
        <begin position="27"/>
        <end position="47"/>
    </location>
</feature>
<dbReference type="AlphaFoldDB" id="A0A8B8HRB3"/>
<dbReference type="Gene3D" id="2.60.40.790">
    <property type="match status" value="1"/>
</dbReference>
<dbReference type="GO" id="GO:0005737">
    <property type="term" value="C:cytoplasm"/>
    <property type="evidence" value="ECO:0007669"/>
    <property type="project" value="TreeGrafter"/>
</dbReference>
<feature type="region of interest" description="Disordered" evidence="2">
    <location>
        <begin position="15"/>
        <end position="47"/>
    </location>
</feature>
<comment type="similarity">
    <text evidence="1">Belongs to the PIH1 family.</text>
</comment>
<dbReference type="OMA" id="WEVDQET"/>
<sequence>MEFTVSNIEKLAGLLTPPEPDVLQGDDLPKTTDYEITTSRDNKKSETAKTYKTIEEYETQQAEDADLIGTTGLRVEDRKAPAYTMNYQQSVSAEDVFLQMGPKTPSSASCENLIVRVVMTGDKKENIDLSVDTNSVTIASSRYYLKLPLPHEINPDTSKANWDSAEESLVLTLKLNREFDFVNF</sequence>
<dbReference type="SUPFAM" id="SSF49764">
    <property type="entry name" value="HSP20-like chaperones"/>
    <property type="match status" value="1"/>
</dbReference>
<dbReference type="OrthoDB" id="25887at2759"/>
<dbReference type="InterPro" id="IPR041442">
    <property type="entry name" value="PIH1D1/2/3_CS-like"/>
</dbReference>
<dbReference type="GeneID" id="113394333"/>
<evidence type="ECO:0000256" key="2">
    <source>
        <dbReference type="SAM" id="MobiDB-lite"/>
    </source>
</evidence>